<dbReference type="GO" id="GO:0044325">
    <property type="term" value="F:transmembrane transporter binding"/>
    <property type="evidence" value="ECO:0007669"/>
    <property type="project" value="InterPro"/>
</dbReference>
<protein>
    <submittedName>
        <fullName evidence="2">Uncharacterized protein</fullName>
    </submittedName>
</protein>
<feature type="compositionally biased region" description="Basic and acidic residues" evidence="1">
    <location>
        <begin position="453"/>
        <end position="463"/>
    </location>
</feature>
<dbReference type="GeneTree" id="ENSGT00390000009230"/>
<name>A0A4W5JRM9_9TELE</name>
<dbReference type="InterPro" id="IPR037658">
    <property type="entry name" value="CBARP"/>
</dbReference>
<feature type="region of interest" description="Disordered" evidence="1">
    <location>
        <begin position="323"/>
        <end position="382"/>
    </location>
</feature>
<dbReference type="GO" id="GO:0045955">
    <property type="term" value="P:negative regulation of calcium ion-dependent exocytosis"/>
    <property type="evidence" value="ECO:0007669"/>
    <property type="project" value="TreeGrafter"/>
</dbReference>
<feature type="compositionally biased region" description="Basic and acidic residues" evidence="1">
    <location>
        <begin position="628"/>
        <end position="639"/>
    </location>
</feature>
<proteinExistence type="predicted"/>
<feature type="compositionally biased region" description="Gly residues" evidence="1">
    <location>
        <begin position="364"/>
        <end position="378"/>
    </location>
</feature>
<evidence type="ECO:0000256" key="1">
    <source>
        <dbReference type="SAM" id="MobiDB-lite"/>
    </source>
</evidence>
<feature type="compositionally biased region" description="Basic and acidic residues" evidence="1">
    <location>
        <begin position="21"/>
        <end position="34"/>
    </location>
</feature>
<feature type="compositionally biased region" description="Low complexity" evidence="1">
    <location>
        <begin position="768"/>
        <end position="779"/>
    </location>
</feature>
<reference evidence="2" key="3">
    <citation type="submission" date="2025-09" db="UniProtKB">
        <authorList>
            <consortium name="Ensembl"/>
        </authorList>
    </citation>
    <scope>IDENTIFICATION</scope>
</reference>
<dbReference type="Ensembl" id="ENSHHUT00000000879.1">
    <property type="protein sequence ID" value="ENSHHUP00000000855.1"/>
    <property type="gene ID" value="ENSHHUG00000000598.1"/>
</dbReference>
<feature type="compositionally biased region" description="Polar residues" evidence="1">
    <location>
        <begin position="674"/>
        <end position="693"/>
    </location>
</feature>
<feature type="region of interest" description="Disordered" evidence="1">
    <location>
        <begin position="437"/>
        <end position="481"/>
    </location>
</feature>
<feature type="compositionally biased region" description="Acidic residues" evidence="1">
    <location>
        <begin position="610"/>
        <end position="619"/>
    </location>
</feature>
<evidence type="ECO:0000313" key="3">
    <source>
        <dbReference type="Proteomes" id="UP000314982"/>
    </source>
</evidence>
<feature type="compositionally biased region" description="Basic and acidic residues" evidence="1">
    <location>
        <begin position="326"/>
        <end position="350"/>
    </location>
</feature>
<evidence type="ECO:0000313" key="2">
    <source>
        <dbReference type="Ensembl" id="ENSHHUP00000000855.1"/>
    </source>
</evidence>
<accession>A0A4W5JRM9</accession>
<dbReference type="PANTHER" id="PTHR28597">
    <property type="entry name" value="VOLTAGE-DEPENDENT CALCIUM CHANNEL BETA SUBUNIT-ASSOCIATED REGULATORY PROTEIN"/>
    <property type="match status" value="1"/>
</dbReference>
<dbReference type="GO" id="GO:0030141">
    <property type="term" value="C:secretory granule"/>
    <property type="evidence" value="ECO:0007669"/>
    <property type="project" value="TreeGrafter"/>
</dbReference>
<dbReference type="GO" id="GO:0005886">
    <property type="term" value="C:plasma membrane"/>
    <property type="evidence" value="ECO:0007669"/>
    <property type="project" value="TreeGrafter"/>
</dbReference>
<feature type="region of interest" description="Disordered" evidence="1">
    <location>
        <begin position="231"/>
        <end position="253"/>
    </location>
</feature>
<organism evidence="2 3">
    <name type="scientific">Hucho hucho</name>
    <name type="common">huchen</name>
    <dbReference type="NCBI Taxonomy" id="62062"/>
    <lineage>
        <taxon>Eukaryota</taxon>
        <taxon>Metazoa</taxon>
        <taxon>Chordata</taxon>
        <taxon>Craniata</taxon>
        <taxon>Vertebrata</taxon>
        <taxon>Euteleostomi</taxon>
        <taxon>Actinopterygii</taxon>
        <taxon>Neopterygii</taxon>
        <taxon>Teleostei</taxon>
        <taxon>Protacanthopterygii</taxon>
        <taxon>Salmoniformes</taxon>
        <taxon>Salmonidae</taxon>
        <taxon>Salmoninae</taxon>
        <taxon>Hucho</taxon>
    </lineage>
</organism>
<sequence>MLLFDGESTGRLSLSLYRLEGEAASRGRRGRDVTHPPPEPPEAQKREEEPVEMTETGLWREAGTRKEARSWAEVGAVTRTEAGEEFKAWVGSGEESDEEEGVDILGTERTVGMGAEIMVWEGLGKNEAQEGGERFQAEQEAETRIKARTVDGLGATSKVEAGMGVRAKTGVGAVLGTEKETKTGARLESVIEVGATPGAEFEVEVGLGASVVRIKADLGSGLEGLLGAGTGIGADPGPRSRSGSAVCISRQESSETQPSLYRDIWSLRASLEQYASSDQSSTDRESIRSDVDSVNSLGGAAGQSGFTACLSQDFGDELEGEWEYGDTEREGGDRRQKETEGEAEYRDTGRKMVNRGVQRRDSEGGGGRGGEGGVGGETEAGSWKLLQMDSGYTSIEAPIRAPEELRLFGAPGGPRRKTASEKRLFFTSSGRKGSVSENFEAKVFQEEQEDEMREGTEVEEKPVKRSPMSPNGGQMLTLKEPPKSISPLKLLQLQQPLLHSPQPVPSPRPVRLRQRDYSIDKKTDALFNEFLRHEPRFDQQGSPLHSRYRSCIHLRKQWQRHKQYSDPGSGGRYLLSLERQNFRPLQRGDSAGYPLDTRYHSTLSRIASAADEEANEEVASEGATNEGAAHESTDVKESMNKGTGNETVANEDAASRSSDTLRAESSGMDPEVDNYNNNSSQAMSLSESYSSAPTPVALPEPLKDSIDPPTLHFEDPDSPGLNPQPQPQAPSPSISDKLSVTMEDRLFTGLWRTGQGQGEQDNMVGAISLSSSSEPSSPV</sequence>
<reference evidence="3" key="1">
    <citation type="submission" date="2018-06" db="EMBL/GenBank/DDBJ databases">
        <title>Genome assembly of Danube salmon.</title>
        <authorList>
            <person name="Macqueen D.J."/>
            <person name="Gundappa M.K."/>
        </authorList>
    </citation>
    <scope>NUCLEOTIDE SEQUENCE [LARGE SCALE GENOMIC DNA]</scope>
</reference>
<dbReference type="PANTHER" id="PTHR28597:SF3">
    <property type="entry name" value="VOLTAGE-DEPENDENT CALCIUM CHANNEL BETA SUBUNIT-ASSOCIATED REGULATORY PROTEIN-LIKE"/>
    <property type="match status" value="1"/>
</dbReference>
<reference evidence="2" key="2">
    <citation type="submission" date="2025-08" db="UniProtKB">
        <authorList>
            <consortium name="Ensembl"/>
        </authorList>
    </citation>
    <scope>IDENTIFICATION</scope>
</reference>
<dbReference type="AlphaFoldDB" id="A0A4W5JRM9"/>
<dbReference type="Proteomes" id="UP000314982">
    <property type="component" value="Unassembled WGS sequence"/>
</dbReference>
<feature type="region of interest" description="Disordered" evidence="1">
    <location>
        <begin position="21"/>
        <end position="69"/>
    </location>
</feature>
<feature type="region of interest" description="Disordered" evidence="1">
    <location>
        <begin position="609"/>
        <end position="739"/>
    </location>
</feature>
<keyword evidence="3" id="KW-1185">Reference proteome</keyword>
<feature type="region of interest" description="Disordered" evidence="1">
    <location>
        <begin position="751"/>
        <end position="779"/>
    </location>
</feature>
<dbReference type="STRING" id="62062.ENSHHUP00000000855"/>